<reference evidence="1" key="1">
    <citation type="submission" date="2021-05" db="EMBL/GenBank/DDBJ databases">
        <title>Genome sequence of rotavirus A JC-105 strain detected from jungle crow.</title>
        <authorList>
            <person name="Fujii Y."/>
            <person name="Ito N."/>
            <person name="Masatani T."/>
            <person name="Sugiyama M."/>
        </authorList>
    </citation>
    <scope>NUCLEOTIDE SEQUENCE</scope>
    <source>
        <strain evidence="1">RVA/JungleCrow-wt/JPN/JC-105/2019/G40P[56]</strain>
    </source>
</reference>
<gene>
    <name evidence="1" type="primary">NSP1</name>
</gene>
<accession>A0A8D5XME3</accession>
<name>A0A8D5XME3_9REOV</name>
<sequence length="573" mass="67884">MASNQLRFEYSIVKFSKSSFTSTLKPITYTSSMQWCVTDKLNKHLWRTFNRTINHDLPVGNCWTCGLLHNVYSCDFCNVNHICRSCKENRVDVCPFAGDKLSRFAHDMVKIDNCDELDDDTLLAELLPLYERYYNALLKISTTAVWKELKEKRRRGLRMHTLSSIAVDFNDCYLPTNILAFKSHEYRSLKDENVTAIYLLFGHYEPHRNREQNISYTNINLKHYKKTYDAITHLNLQLAISRNKSLRPMVTLDITPNKYIPYINDQTYICQLNESQINYALIRNDFNRWLLCRPILKCLSPTQFVQEIFTAWLTVNPRVQLSRLEQQHYSSIFRLSSSIKWPNRYESYVGYTYFSYYENLVSRVLTDIADIKAFSRASTHYLDHAGFFNDSCELCCNANELLCKLKSKTEQLLMKECCYHATENADIASMFSVNHRLNHDELLWRTDFDLRAMILHNARIARSLLMNAGLVSEYHEMPDWSDWTRSEFKYLDCTDNIQKLDTLQKCWAVCHELRLRICRKLDINLNCYKIFEIVDEELTTQISIEDEENYEIVERPNSYRWLKDIIYYDDDDE</sequence>
<organism evidence="1">
    <name type="scientific">Rotavirus A</name>
    <dbReference type="NCBI Taxonomy" id="28875"/>
    <lineage>
        <taxon>Viruses</taxon>
        <taxon>Riboviria</taxon>
        <taxon>Orthornavirae</taxon>
        <taxon>Duplornaviricota</taxon>
        <taxon>Resentoviricetes</taxon>
        <taxon>Reovirales</taxon>
        <taxon>Sedoreoviridae</taxon>
        <taxon>Rotavirus</taxon>
        <taxon>Rotavirus alphagastroenteritidis</taxon>
    </lineage>
</organism>
<protein>
    <submittedName>
        <fullName evidence="1">Non-structural protein NSP1</fullName>
    </submittedName>
</protein>
<evidence type="ECO:0000313" key="1">
    <source>
        <dbReference type="EMBL" id="BCX55489.1"/>
    </source>
</evidence>
<dbReference type="EMBL" id="LC634428">
    <property type="protein sequence ID" value="BCX55489.1"/>
    <property type="molecule type" value="Genomic_RNA"/>
</dbReference>
<proteinExistence type="predicted"/>